<keyword evidence="16" id="KW-0206">Cytoskeleton</keyword>
<dbReference type="FunFam" id="1.25.40.10:FF:000008">
    <property type="entry name" value="Peptidylprolyl isomerase"/>
    <property type="match status" value="1"/>
</dbReference>
<evidence type="ECO:0000313" key="23">
    <source>
        <dbReference type="EMBL" id="KAK0138854.1"/>
    </source>
</evidence>
<sequence>MTVEEPTSEGQHNIPMEGEDITPKKDGGVLKLVKTEGTGTELPMTGDKVFVHYVGTLLDGTPFDSSRDRGERFSFELGKGQVIKAWDIGVASMKLGELCQFICKPEYAYGSAGSPPKIPPNATLVFQVELFEFRGEDVTENEDGGIIRRIITKGEGYSKPNEGAAVEVTVEGTYEGRVFDQREMKFEIGDGEGLGLPNGVEKAMLAMEQGEESLFIIKPKYGFGNTGNAGYGIPGGASLQYKIKLTAFEKAKESWEMNTPEKIEQSSIVKEKGTQYFKEGKYKQATVQYKRIVTWLESESALGEEDEQKAKALRLAAHLNLAMCYLKIQEAAQALENCDKALLLDESSEKALFRRGEALVAMKEFDGAREDFQQVIQLYPANKAAKAQLGLCQKHIRDQREKDKRLYANMFQKFAERDAKKEVENVKVDSKEAVGEMDVENGSQG</sequence>
<evidence type="ECO:0000256" key="15">
    <source>
        <dbReference type="ARBA" id="ARBA00023186"/>
    </source>
</evidence>
<dbReference type="Pfam" id="PF00254">
    <property type="entry name" value="FKBP_C"/>
    <property type="match status" value="2"/>
</dbReference>
<feature type="region of interest" description="Disordered" evidence="21">
    <location>
        <begin position="1"/>
        <end position="26"/>
    </location>
</feature>
<dbReference type="GO" id="GO:0005829">
    <property type="term" value="C:cytosol"/>
    <property type="evidence" value="ECO:0007669"/>
    <property type="project" value="UniProtKB-SubCell"/>
</dbReference>
<dbReference type="EMBL" id="JAOPHQ010004566">
    <property type="protein sequence ID" value="KAK0138854.1"/>
    <property type="molecule type" value="Genomic_DNA"/>
</dbReference>
<keyword evidence="12" id="KW-0007">Acetylation</keyword>
<keyword evidence="9" id="KW-0493">Microtubule</keyword>
<keyword evidence="6" id="KW-0488">Methylation</keyword>
<evidence type="ECO:0000256" key="13">
    <source>
        <dbReference type="ARBA" id="ARBA00023110"/>
    </source>
</evidence>
<dbReference type="AlphaFoldDB" id="A0AA47MEM2"/>
<keyword evidence="8" id="KW-0597">Phosphoprotein</keyword>
<dbReference type="SUPFAM" id="SSF54534">
    <property type="entry name" value="FKBP-like"/>
    <property type="match status" value="2"/>
</dbReference>
<evidence type="ECO:0000256" key="18">
    <source>
        <dbReference type="ARBA" id="ARBA00023242"/>
    </source>
</evidence>
<evidence type="ECO:0000256" key="5">
    <source>
        <dbReference type="ARBA" id="ARBA00004514"/>
    </source>
</evidence>
<evidence type="ECO:0000256" key="3">
    <source>
        <dbReference type="ARBA" id="ARBA00004173"/>
    </source>
</evidence>
<evidence type="ECO:0000313" key="24">
    <source>
        <dbReference type="Proteomes" id="UP001174136"/>
    </source>
</evidence>
<dbReference type="InterPro" id="IPR050754">
    <property type="entry name" value="FKBP4/5/8-like"/>
</dbReference>
<keyword evidence="15" id="KW-0143">Chaperone</keyword>
<accession>A0AA47MEM2</accession>
<reference evidence="23" key="1">
    <citation type="journal article" date="2023" name="Front. Mar. Sci.">
        <title>A new Merluccius polli reference genome to investigate the effects of global change in West African waters.</title>
        <authorList>
            <person name="Mateo J.L."/>
            <person name="Blanco-Fernandez C."/>
            <person name="Garcia-Vazquez E."/>
            <person name="Machado-Schiaffino G."/>
        </authorList>
    </citation>
    <scope>NUCLEOTIDE SEQUENCE</scope>
    <source>
        <strain evidence="23">C29</strain>
        <tissue evidence="23">Fin</tissue>
    </source>
</reference>
<dbReference type="GO" id="GO:0005874">
    <property type="term" value="C:microtubule"/>
    <property type="evidence" value="ECO:0007669"/>
    <property type="project" value="UniProtKB-KW"/>
</dbReference>
<evidence type="ECO:0000256" key="16">
    <source>
        <dbReference type="ARBA" id="ARBA00023212"/>
    </source>
</evidence>
<dbReference type="PANTHER" id="PTHR46512">
    <property type="entry name" value="PEPTIDYLPROLYL ISOMERASE"/>
    <property type="match status" value="1"/>
</dbReference>
<comment type="subcellular location">
    <subcellularLocation>
        <location evidence="4">Cytoplasm</location>
        <location evidence="4">Cytoskeleton</location>
    </subcellularLocation>
    <subcellularLocation>
        <location evidence="5">Cytoplasm</location>
        <location evidence="5">Cytosol</location>
    </subcellularLocation>
    <subcellularLocation>
        <location evidence="3">Mitochondrion</location>
    </subcellularLocation>
    <subcellularLocation>
        <location evidence="2">Nucleus</location>
    </subcellularLocation>
</comment>
<dbReference type="InterPro" id="IPR019734">
    <property type="entry name" value="TPR_rpt"/>
</dbReference>
<dbReference type="SUPFAM" id="SSF48452">
    <property type="entry name" value="TPR-like"/>
    <property type="match status" value="1"/>
</dbReference>
<keyword evidence="14" id="KW-0496">Mitochondrion</keyword>
<dbReference type="InterPro" id="IPR001179">
    <property type="entry name" value="PPIase_FKBP_dom"/>
</dbReference>
<evidence type="ECO:0000256" key="6">
    <source>
        <dbReference type="ARBA" id="ARBA00022481"/>
    </source>
</evidence>
<feature type="repeat" description="TPR" evidence="20">
    <location>
        <begin position="349"/>
        <end position="382"/>
    </location>
</feature>
<proteinExistence type="predicted"/>
<keyword evidence="10" id="KW-0677">Repeat</keyword>
<evidence type="ECO:0000256" key="10">
    <source>
        <dbReference type="ARBA" id="ARBA00022737"/>
    </source>
</evidence>
<dbReference type="FunFam" id="3.10.50.40:FF:000011">
    <property type="entry name" value="Peptidylprolyl isomerase"/>
    <property type="match status" value="1"/>
</dbReference>
<evidence type="ECO:0000256" key="11">
    <source>
        <dbReference type="ARBA" id="ARBA00022803"/>
    </source>
</evidence>
<keyword evidence="11 20" id="KW-0802">TPR repeat</keyword>
<feature type="repeat" description="TPR" evidence="20">
    <location>
        <begin position="315"/>
        <end position="348"/>
    </location>
</feature>
<evidence type="ECO:0000256" key="2">
    <source>
        <dbReference type="ARBA" id="ARBA00004123"/>
    </source>
</evidence>
<dbReference type="Gene3D" id="3.10.50.40">
    <property type="match status" value="2"/>
</dbReference>
<evidence type="ECO:0000256" key="19">
    <source>
        <dbReference type="PROSITE-ProRule" id="PRU00277"/>
    </source>
</evidence>
<keyword evidence="18" id="KW-0539">Nucleus</keyword>
<dbReference type="GO" id="GO:0003755">
    <property type="term" value="F:peptidyl-prolyl cis-trans isomerase activity"/>
    <property type="evidence" value="ECO:0007669"/>
    <property type="project" value="UniProtKB-KW"/>
</dbReference>
<keyword evidence="13 19" id="KW-0697">Rotamase</keyword>
<dbReference type="Pfam" id="PF07719">
    <property type="entry name" value="TPR_2"/>
    <property type="match status" value="1"/>
</dbReference>
<evidence type="ECO:0000256" key="12">
    <source>
        <dbReference type="ARBA" id="ARBA00022990"/>
    </source>
</evidence>
<feature type="domain" description="PPIase FKBP-type" evidence="22">
    <location>
        <begin position="163"/>
        <end position="249"/>
    </location>
</feature>
<comment type="catalytic activity">
    <reaction evidence="1 19">
        <text>[protein]-peptidylproline (omega=180) = [protein]-peptidylproline (omega=0)</text>
        <dbReference type="Rhea" id="RHEA:16237"/>
        <dbReference type="Rhea" id="RHEA-COMP:10747"/>
        <dbReference type="Rhea" id="RHEA-COMP:10748"/>
        <dbReference type="ChEBI" id="CHEBI:83833"/>
        <dbReference type="ChEBI" id="CHEBI:83834"/>
        <dbReference type="EC" id="5.2.1.8"/>
    </reaction>
</comment>
<organism evidence="23 24">
    <name type="scientific">Merluccius polli</name>
    <name type="common">Benguela hake</name>
    <name type="synonym">Merluccius cadenati</name>
    <dbReference type="NCBI Taxonomy" id="89951"/>
    <lineage>
        <taxon>Eukaryota</taxon>
        <taxon>Metazoa</taxon>
        <taxon>Chordata</taxon>
        <taxon>Craniata</taxon>
        <taxon>Vertebrata</taxon>
        <taxon>Euteleostomi</taxon>
        <taxon>Actinopterygii</taxon>
        <taxon>Neopterygii</taxon>
        <taxon>Teleostei</taxon>
        <taxon>Neoteleostei</taxon>
        <taxon>Acanthomorphata</taxon>
        <taxon>Zeiogadaria</taxon>
        <taxon>Gadariae</taxon>
        <taxon>Gadiformes</taxon>
        <taxon>Gadoidei</taxon>
        <taxon>Merlucciidae</taxon>
        <taxon>Merluccius</taxon>
    </lineage>
</organism>
<dbReference type="PANTHER" id="PTHR46512:SF9">
    <property type="entry name" value="PEPTIDYLPROLYL ISOMERASE"/>
    <property type="match status" value="1"/>
</dbReference>
<dbReference type="PROSITE" id="PS50005">
    <property type="entry name" value="TPR"/>
    <property type="match status" value="2"/>
</dbReference>
<gene>
    <name evidence="23" type="primary">FKBP4</name>
    <name evidence="23" type="ORF">N1851_024590</name>
</gene>
<evidence type="ECO:0000256" key="4">
    <source>
        <dbReference type="ARBA" id="ARBA00004245"/>
    </source>
</evidence>
<evidence type="ECO:0000256" key="20">
    <source>
        <dbReference type="PROSITE-ProRule" id="PRU00339"/>
    </source>
</evidence>
<feature type="domain" description="PPIase FKBP-type" evidence="22">
    <location>
        <begin position="46"/>
        <end position="134"/>
    </location>
</feature>
<dbReference type="SMART" id="SM00028">
    <property type="entry name" value="TPR"/>
    <property type="match status" value="3"/>
</dbReference>
<dbReference type="InterPro" id="IPR046357">
    <property type="entry name" value="PPIase_dom_sf"/>
</dbReference>
<comment type="caution">
    <text evidence="23">The sequence shown here is derived from an EMBL/GenBank/DDBJ whole genome shotgun (WGS) entry which is preliminary data.</text>
</comment>
<evidence type="ECO:0000256" key="8">
    <source>
        <dbReference type="ARBA" id="ARBA00022553"/>
    </source>
</evidence>
<keyword evidence="24" id="KW-1185">Reference proteome</keyword>
<evidence type="ECO:0000256" key="9">
    <source>
        <dbReference type="ARBA" id="ARBA00022701"/>
    </source>
</evidence>
<dbReference type="FunFam" id="3.10.50.40:FF:000013">
    <property type="entry name" value="Peptidylprolyl isomerase"/>
    <property type="match status" value="1"/>
</dbReference>
<dbReference type="GO" id="GO:0005634">
    <property type="term" value="C:nucleus"/>
    <property type="evidence" value="ECO:0007669"/>
    <property type="project" value="UniProtKB-SubCell"/>
</dbReference>
<keyword evidence="7" id="KW-0963">Cytoplasm</keyword>
<dbReference type="GO" id="GO:0005739">
    <property type="term" value="C:mitochondrion"/>
    <property type="evidence" value="ECO:0007669"/>
    <property type="project" value="UniProtKB-SubCell"/>
</dbReference>
<evidence type="ECO:0000256" key="1">
    <source>
        <dbReference type="ARBA" id="ARBA00000971"/>
    </source>
</evidence>
<name>A0AA47MEM2_MERPO</name>
<dbReference type="Gene3D" id="1.25.40.10">
    <property type="entry name" value="Tetratricopeptide repeat domain"/>
    <property type="match status" value="1"/>
</dbReference>
<dbReference type="EC" id="5.2.1.8" evidence="19"/>
<protein>
    <recommendedName>
        <fullName evidence="19">peptidylprolyl isomerase</fullName>
        <ecNumber evidence="19">5.2.1.8</ecNumber>
    </recommendedName>
</protein>
<dbReference type="Proteomes" id="UP001174136">
    <property type="component" value="Unassembled WGS sequence"/>
</dbReference>
<dbReference type="InterPro" id="IPR011990">
    <property type="entry name" value="TPR-like_helical_dom_sf"/>
</dbReference>
<evidence type="ECO:0000256" key="21">
    <source>
        <dbReference type="SAM" id="MobiDB-lite"/>
    </source>
</evidence>
<evidence type="ECO:0000256" key="7">
    <source>
        <dbReference type="ARBA" id="ARBA00022490"/>
    </source>
</evidence>
<evidence type="ECO:0000256" key="17">
    <source>
        <dbReference type="ARBA" id="ARBA00023235"/>
    </source>
</evidence>
<keyword evidence="17 19" id="KW-0413">Isomerase</keyword>
<dbReference type="PROSITE" id="PS50059">
    <property type="entry name" value="FKBP_PPIASE"/>
    <property type="match status" value="2"/>
</dbReference>
<evidence type="ECO:0000256" key="14">
    <source>
        <dbReference type="ARBA" id="ARBA00023128"/>
    </source>
</evidence>
<evidence type="ECO:0000259" key="22">
    <source>
        <dbReference type="PROSITE" id="PS50059"/>
    </source>
</evidence>
<dbReference type="InterPro" id="IPR013105">
    <property type="entry name" value="TPR_2"/>
</dbReference>